<evidence type="ECO:0000256" key="8">
    <source>
        <dbReference type="RuleBase" id="RU079119"/>
    </source>
</evidence>
<dbReference type="GeneID" id="94828648"/>
<comment type="domain">
    <text evidence="8">The DHHC domain is required for palmitoyltransferase activity.</text>
</comment>
<comment type="catalytic activity">
    <reaction evidence="8">
        <text>L-cysteinyl-[protein] + hexadecanoyl-CoA = S-hexadecanoyl-L-cysteinyl-[protein] + CoA</text>
        <dbReference type="Rhea" id="RHEA:36683"/>
        <dbReference type="Rhea" id="RHEA-COMP:10131"/>
        <dbReference type="Rhea" id="RHEA-COMP:11032"/>
        <dbReference type="ChEBI" id="CHEBI:29950"/>
        <dbReference type="ChEBI" id="CHEBI:57287"/>
        <dbReference type="ChEBI" id="CHEBI:57379"/>
        <dbReference type="ChEBI" id="CHEBI:74151"/>
        <dbReference type="EC" id="2.3.1.225"/>
    </reaction>
</comment>
<feature type="transmembrane region" description="Helical" evidence="8">
    <location>
        <begin position="25"/>
        <end position="45"/>
    </location>
</feature>
<dbReference type="RefSeq" id="XP_068353676.1">
    <property type="nucleotide sequence ID" value="XM_068493944.1"/>
</dbReference>
<keyword evidence="5 8" id="KW-0472">Membrane</keyword>
<feature type="domain" description="Phorbol-ester/DAG-type" evidence="9">
    <location>
        <begin position="77"/>
        <end position="125"/>
    </location>
</feature>
<dbReference type="InterPro" id="IPR001594">
    <property type="entry name" value="Palmitoyltrfase_DHHC"/>
</dbReference>
<dbReference type="GO" id="GO:0006612">
    <property type="term" value="P:protein targeting to membrane"/>
    <property type="evidence" value="ECO:0007669"/>
    <property type="project" value="TreeGrafter"/>
</dbReference>
<dbReference type="Proteomes" id="UP000179807">
    <property type="component" value="Unassembled WGS sequence"/>
</dbReference>
<evidence type="ECO:0000256" key="2">
    <source>
        <dbReference type="ARBA" id="ARBA00022679"/>
    </source>
</evidence>
<reference evidence="10" key="1">
    <citation type="submission" date="2016-10" db="EMBL/GenBank/DDBJ databases">
        <authorList>
            <person name="Benchimol M."/>
            <person name="Almeida L.G."/>
            <person name="Vasconcelos A.T."/>
            <person name="Perreira-Neves A."/>
            <person name="Rosa I.A."/>
            <person name="Tasca T."/>
            <person name="Bogo M.R."/>
            <person name="de Souza W."/>
        </authorList>
    </citation>
    <scope>NUCLEOTIDE SEQUENCE [LARGE SCALE GENOMIC DNA]</scope>
    <source>
        <strain evidence="10">K</strain>
    </source>
</reference>
<comment type="subcellular location">
    <subcellularLocation>
        <location evidence="1">Membrane</location>
        <topology evidence="1">Multi-pass membrane protein</topology>
    </subcellularLocation>
</comment>
<dbReference type="PANTHER" id="PTHR22883:SF23">
    <property type="entry name" value="PALMITOYLTRANSFERASE ZDHHC6"/>
    <property type="match status" value="1"/>
</dbReference>
<dbReference type="PANTHER" id="PTHR22883">
    <property type="entry name" value="ZINC FINGER DHHC DOMAIN CONTAINING PROTEIN"/>
    <property type="match status" value="1"/>
</dbReference>
<feature type="transmembrane region" description="Helical" evidence="8">
    <location>
        <begin position="181"/>
        <end position="210"/>
    </location>
</feature>
<dbReference type="GO" id="GO:0019706">
    <property type="term" value="F:protein-cysteine S-palmitoyltransferase activity"/>
    <property type="evidence" value="ECO:0007669"/>
    <property type="project" value="UniProtKB-EC"/>
</dbReference>
<dbReference type="EC" id="2.3.1.225" evidence="8"/>
<dbReference type="Pfam" id="PF01529">
    <property type="entry name" value="DHHC"/>
    <property type="match status" value="1"/>
</dbReference>
<dbReference type="GO" id="GO:0016020">
    <property type="term" value="C:membrane"/>
    <property type="evidence" value="ECO:0007669"/>
    <property type="project" value="UniProtKB-SubCell"/>
</dbReference>
<dbReference type="AlphaFoldDB" id="A0A1J4JSQ9"/>
<accession>A0A1J4JSQ9</accession>
<keyword evidence="4 8" id="KW-1133">Transmembrane helix</keyword>
<dbReference type="InterPro" id="IPR002219">
    <property type="entry name" value="PKC_DAG/PE"/>
</dbReference>
<feature type="transmembrane region" description="Helical" evidence="8">
    <location>
        <begin position="131"/>
        <end position="160"/>
    </location>
</feature>
<protein>
    <recommendedName>
        <fullName evidence="8">Palmitoyltransferase</fullName>
        <ecNumber evidence="8">2.3.1.225</ecNumber>
    </recommendedName>
</protein>
<keyword evidence="2 8" id="KW-0808">Transferase</keyword>
<feature type="transmembrane region" description="Helical" evidence="8">
    <location>
        <begin position="52"/>
        <end position="74"/>
    </location>
</feature>
<evidence type="ECO:0000256" key="7">
    <source>
        <dbReference type="ARBA" id="ARBA00038298"/>
    </source>
</evidence>
<keyword evidence="6 8" id="KW-0012">Acyltransferase</keyword>
<evidence type="ECO:0000313" key="11">
    <source>
        <dbReference type="Proteomes" id="UP000179807"/>
    </source>
</evidence>
<evidence type="ECO:0000256" key="5">
    <source>
        <dbReference type="ARBA" id="ARBA00023136"/>
    </source>
</evidence>
<comment type="similarity">
    <text evidence="7">Belongs to the DHHC palmitoyltransferase family. PFA5 subfamily.</text>
</comment>
<organism evidence="10 11">
    <name type="scientific">Tritrichomonas foetus</name>
    <dbReference type="NCBI Taxonomy" id="1144522"/>
    <lineage>
        <taxon>Eukaryota</taxon>
        <taxon>Metamonada</taxon>
        <taxon>Parabasalia</taxon>
        <taxon>Tritrichomonadida</taxon>
        <taxon>Tritrichomonadidae</taxon>
        <taxon>Tritrichomonas</taxon>
    </lineage>
</organism>
<dbReference type="PROSITE" id="PS00479">
    <property type="entry name" value="ZF_DAG_PE_1"/>
    <property type="match status" value="1"/>
</dbReference>
<name>A0A1J4JSQ9_9EUKA</name>
<evidence type="ECO:0000259" key="9">
    <source>
        <dbReference type="PROSITE" id="PS00479"/>
    </source>
</evidence>
<comment type="caution">
    <text evidence="10">The sequence shown here is derived from an EMBL/GenBank/DDBJ whole genome shotgun (WGS) entry which is preliminary data.</text>
</comment>
<dbReference type="InterPro" id="IPR039859">
    <property type="entry name" value="PFA4/ZDH16/20/ERF2-like"/>
</dbReference>
<gene>
    <name evidence="10" type="ORF">TRFO_07851</name>
</gene>
<keyword evidence="11" id="KW-1185">Reference proteome</keyword>
<keyword evidence="3 8" id="KW-0812">Transmembrane</keyword>
<evidence type="ECO:0000256" key="1">
    <source>
        <dbReference type="ARBA" id="ARBA00004141"/>
    </source>
</evidence>
<dbReference type="VEuPathDB" id="TrichDB:TRFO_07851"/>
<dbReference type="PROSITE" id="PS50216">
    <property type="entry name" value="DHHC"/>
    <property type="match status" value="1"/>
</dbReference>
<evidence type="ECO:0000256" key="4">
    <source>
        <dbReference type="ARBA" id="ARBA00022989"/>
    </source>
</evidence>
<proteinExistence type="inferred from homology"/>
<dbReference type="GO" id="GO:0005783">
    <property type="term" value="C:endoplasmic reticulum"/>
    <property type="evidence" value="ECO:0007669"/>
    <property type="project" value="TreeGrafter"/>
</dbReference>
<sequence>MGKKIPNPNFHRKNGLTWPWDPLQVMTWFITASPCVSFFAIQFPLLPRNDIYLWIGIFLVCYVCGVILFVFATLSEHSIPPITSPDHSFFCRYCKTDVPLYAKHCRMCNRCRFGFDHHCRFINNCVTESNYFVFFFGCLFLISTAIVGLSQLIVSGIEFHNHSADVLLRMTNYYHRNVSKLTFWILFCVAVVIDLIVLCPMMVLTVYHIYFQKLNISTYDYIIKNFSKSPQKLQSFCCSSSRDHKVSSL</sequence>
<dbReference type="OrthoDB" id="9909019at2759"/>
<dbReference type="GO" id="GO:0005794">
    <property type="term" value="C:Golgi apparatus"/>
    <property type="evidence" value="ECO:0007669"/>
    <property type="project" value="TreeGrafter"/>
</dbReference>
<evidence type="ECO:0000313" key="10">
    <source>
        <dbReference type="EMBL" id="OHT00540.1"/>
    </source>
</evidence>
<evidence type="ECO:0000256" key="3">
    <source>
        <dbReference type="ARBA" id="ARBA00022692"/>
    </source>
</evidence>
<evidence type="ECO:0000256" key="6">
    <source>
        <dbReference type="ARBA" id="ARBA00023315"/>
    </source>
</evidence>
<dbReference type="EMBL" id="MLAK01000949">
    <property type="protein sequence ID" value="OHT00540.1"/>
    <property type="molecule type" value="Genomic_DNA"/>
</dbReference>